<organism evidence="4 5">
    <name type="scientific">Dichomitus squalens</name>
    <dbReference type="NCBI Taxonomy" id="114155"/>
    <lineage>
        <taxon>Eukaryota</taxon>
        <taxon>Fungi</taxon>
        <taxon>Dikarya</taxon>
        <taxon>Basidiomycota</taxon>
        <taxon>Agaricomycotina</taxon>
        <taxon>Agaricomycetes</taxon>
        <taxon>Polyporales</taxon>
        <taxon>Polyporaceae</taxon>
        <taxon>Dichomitus</taxon>
    </lineage>
</organism>
<dbReference type="PROSITE" id="PS50082">
    <property type="entry name" value="WD_REPEATS_2"/>
    <property type="match status" value="4"/>
</dbReference>
<feature type="repeat" description="WD" evidence="3">
    <location>
        <begin position="381"/>
        <end position="414"/>
    </location>
</feature>
<feature type="repeat" description="WD" evidence="3">
    <location>
        <begin position="604"/>
        <end position="645"/>
    </location>
</feature>
<dbReference type="Gene3D" id="3.80.10.10">
    <property type="entry name" value="Ribonuclease Inhibitor"/>
    <property type="match status" value="1"/>
</dbReference>
<dbReference type="InterPro" id="IPR050505">
    <property type="entry name" value="WDR55/POC1"/>
</dbReference>
<feature type="repeat" description="WD" evidence="3">
    <location>
        <begin position="645"/>
        <end position="686"/>
    </location>
</feature>
<dbReference type="PROSITE" id="PS00678">
    <property type="entry name" value="WD_REPEATS_1"/>
    <property type="match status" value="2"/>
</dbReference>
<dbReference type="SMART" id="SM00320">
    <property type="entry name" value="WD40"/>
    <property type="match status" value="7"/>
</dbReference>
<dbReference type="PRINTS" id="PR00320">
    <property type="entry name" value="GPROTEINBRPT"/>
</dbReference>
<evidence type="ECO:0000256" key="2">
    <source>
        <dbReference type="ARBA" id="ARBA00022737"/>
    </source>
</evidence>
<evidence type="ECO:0000256" key="1">
    <source>
        <dbReference type="ARBA" id="ARBA00022574"/>
    </source>
</evidence>
<dbReference type="STRING" id="114155.A0A4Q9PY26"/>
<name>A0A4Q9PY26_9APHY</name>
<dbReference type="Gene3D" id="2.130.10.10">
    <property type="entry name" value="YVTN repeat-like/Quinoprotein amine dehydrogenase"/>
    <property type="match status" value="3"/>
</dbReference>
<keyword evidence="1 3" id="KW-0853">WD repeat</keyword>
<dbReference type="InterPro" id="IPR019775">
    <property type="entry name" value="WD40_repeat_CS"/>
</dbReference>
<evidence type="ECO:0000256" key="3">
    <source>
        <dbReference type="PROSITE-ProRule" id="PRU00221"/>
    </source>
</evidence>
<dbReference type="CDD" id="cd00200">
    <property type="entry name" value="WD40"/>
    <property type="match status" value="1"/>
</dbReference>
<dbReference type="Pfam" id="PF00400">
    <property type="entry name" value="WD40"/>
    <property type="match status" value="6"/>
</dbReference>
<dbReference type="PROSITE" id="PS50294">
    <property type="entry name" value="WD_REPEATS_REGION"/>
    <property type="match status" value="3"/>
</dbReference>
<keyword evidence="2" id="KW-0677">Repeat</keyword>
<dbReference type="PANTHER" id="PTHR44019">
    <property type="entry name" value="WD REPEAT-CONTAINING PROTEIN 55"/>
    <property type="match status" value="1"/>
</dbReference>
<dbReference type="SUPFAM" id="SSF50978">
    <property type="entry name" value="WD40 repeat-like"/>
    <property type="match status" value="1"/>
</dbReference>
<gene>
    <name evidence="4" type="ORF">BD310DRAFT_967053</name>
</gene>
<dbReference type="EMBL" id="ML145114">
    <property type="protein sequence ID" value="TBU59436.1"/>
    <property type="molecule type" value="Genomic_DNA"/>
</dbReference>
<dbReference type="Proteomes" id="UP000292082">
    <property type="component" value="Unassembled WGS sequence"/>
</dbReference>
<sequence>MSFDRFSVEVAELVVDQLSDDVPSLRNVALVCHELLPRARFHLFIHIGVRNKEQMNALPEFLREKPHICPLVRCVTISTTDDELHSFTIFERVPVPLLTRLPNLRRWKVTNHALDFKGQHWLSLSQSTIASLHKYAARIGHLSINTLSFSGCADLVRFVSAFSGLHTLVCEEINVKGHGTATALAATYQRSAPQCRLARLFIRRDVSEAAVVALLEISKCSLQELALHVTREQADSMQLLALGGQLSKLDTLTLSMPVEGRKLAFTQAISRIASFFKLLSDAGTVRLQELRVHCYGSSFSALAAILAQEGTLEACKQLEQVLLAFPRHALKFSLAGGGRQSRSFKEDLKNSKLRDCFPTLWPLGQVKVELPSTTADITRTRPSHDGAVQALVASSDSKWIASAAHDGKIILWDVVQQIPSREWTASGKRHGQGSVSLAFSHNGRRLAAAGDSELAIWRIDDQGLVSRSNSLEVEGTSIHGCAWSHDDAHLAVDCADATIRILHGSTLQEARVIRLGRSASGTGPGGKHLLLFHGRWLLSARPGFPRHCCLWDLASGRLRKVLQGHTAPVTTAALDPTGTRLATASMDHTVRVWDTESGALITVLRGHSGPILDVAFSPDGKFVLSASEDKKAKIWPVSGGECTLSFKHFNWVHAARFSPDGRYVATTSWDHTVRLFKVEDGSLVRRLWEHEGAPVRHVVFSPDGETLWSGADDGSVSGRRLGNVLRA</sequence>
<dbReference type="InterPro" id="IPR032675">
    <property type="entry name" value="LRR_dom_sf"/>
</dbReference>
<protein>
    <submittedName>
        <fullName evidence="4">WD40-repeat-containing domain protein</fullName>
    </submittedName>
</protein>
<evidence type="ECO:0000313" key="5">
    <source>
        <dbReference type="Proteomes" id="UP000292082"/>
    </source>
</evidence>
<dbReference type="InterPro" id="IPR015943">
    <property type="entry name" value="WD40/YVTN_repeat-like_dom_sf"/>
</dbReference>
<evidence type="ECO:0000313" key="4">
    <source>
        <dbReference type="EMBL" id="TBU59436.1"/>
    </source>
</evidence>
<accession>A0A4Q9PY26</accession>
<dbReference type="InterPro" id="IPR020472">
    <property type="entry name" value="WD40_PAC1"/>
</dbReference>
<dbReference type="InterPro" id="IPR036322">
    <property type="entry name" value="WD40_repeat_dom_sf"/>
</dbReference>
<dbReference type="PANTHER" id="PTHR44019:SF8">
    <property type="entry name" value="POC1 CENTRIOLAR PROTEIN HOMOLOG"/>
    <property type="match status" value="1"/>
</dbReference>
<feature type="repeat" description="WD" evidence="3">
    <location>
        <begin position="562"/>
        <end position="603"/>
    </location>
</feature>
<proteinExistence type="predicted"/>
<reference evidence="4 5" key="1">
    <citation type="submission" date="2019-01" db="EMBL/GenBank/DDBJ databases">
        <title>Draft genome sequences of three monokaryotic isolates of the white-rot basidiomycete fungus Dichomitus squalens.</title>
        <authorList>
            <consortium name="DOE Joint Genome Institute"/>
            <person name="Lopez S.C."/>
            <person name="Andreopoulos B."/>
            <person name="Pangilinan J."/>
            <person name="Lipzen A."/>
            <person name="Riley R."/>
            <person name="Ahrendt S."/>
            <person name="Ng V."/>
            <person name="Barry K."/>
            <person name="Daum C."/>
            <person name="Grigoriev I.V."/>
            <person name="Hilden K.S."/>
            <person name="Makela M.R."/>
            <person name="de Vries R.P."/>
        </authorList>
    </citation>
    <scope>NUCLEOTIDE SEQUENCE [LARGE SCALE GENOMIC DNA]</scope>
    <source>
        <strain evidence="4 5">CBS 464.89</strain>
    </source>
</reference>
<dbReference type="AlphaFoldDB" id="A0A4Q9PY26"/>
<keyword evidence="5" id="KW-1185">Reference proteome</keyword>
<dbReference type="InterPro" id="IPR001680">
    <property type="entry name" value="WD40_rpt"/>
</dbReference>